<dbReference type="Pfam" id="PF08379">
    <property type="entry name" value="Bact_transglu_N"/>
    <property type="match status" value="1"/>
</dbReference>
<gene>
    <name evidence="2" type="ORF">C7H19_17675</name>
</gene>
<dbReference type="AlphaFoldDB" id="A0A2T1LUV4"/>
<organism evidence="2 3">
    <name type="scientific">Aphanothece hegewaldii CCALA 016</name>
    <dbReference type="NCBI Taxonomy" id="2107694"/>
    <lineage>
        <taxon>Bacteria</taxon>
        <taxon>Bacillati</taxon>
        <taxon>Cyanobacteriota</taxon>
        <taxon>Cyanophyceae</taxon>
        <taxon>Oscillatoriophycideae</taxon>
        <taxon>Chroococcales</taxon>
        <taxon>Aphanothecaceae</taxon>
        <taxon>Aphanothece</taxon>
    </lineage>
</organism>
<evidence type="ECO:0000313" key="2">
    <source>
        <dbReference type="EMBL" id="PSF35209.1"/>
    </source>
</evidence>
<accession>A0A2T1LUV4</accession>
<proteinExistence type="predicted"/>
<dbReference type="SMART" id="SM00460">
    <property type="entry name" value="TGc"/>
    <property type="match status" value="1"/>
</dbReference>
<dbReference type="InterPro" id="IPR038765">
    <property type="entry name" value="Papain-like_cys_pep_sf"/>
</dbReference>
<dbReference type="SUPFAM" id="SSF54001">
    <property type="entry name" value="Cysteine proteinases"/>
    <property type="match status" value="1"/>
</dbReference>
<feature type="domain" description="Transglutaminase-like" evidence="1">
    <location>
        <begin position="173"/>
        <end position="237"/>
    </location>
</feature>
<reference evidence="2 3" key="2">
    <citation type="submission" date="2018-03" db="EMBL/GenBank/DDBJ databases">
        <authorList>
            <person name="Keele B.F."/>
        </authorList>
    </citation>
    <scope>NUCLEOTIDE SEQUENCE [LARGE SCALE GENOMIC DNA]</scope>
    <source>
        <strain evidence="2 3">CCALA 016</strain>
    </source>
</reference>
<keyword evidence="3" id="KW-1185">Reference proteome</keyword>
<dbReference type="Pfam" id="PF01841">
    <property type="entry name" value="Transglut_core"/>
    <property type="match status" value="1"/>
</dbReference>
<evidence type="ECO:0000313" key="3">
    <source>
        <dbReference type="Proteomes" id="UP000239001"/>
    </source>
</evidence>
<dbReference type="Gene3D" id="3.10.620.30">
    <property type="match status" value="1"/>
</dbReference>
<dbReference type="EMBL" id="PXOH01000022">
    <property type="protein sequence ID" value="PSF35209.1"/>
    <property type="molecule type" value="Genomic_DNA"/>
</dbReference>
<name>A0A2T1LUV4_9CHRO</name>
<protein>
    <submittedName>
        <fullName evidence="2">Transglutaminase</fullName>
    </submittedName>
</protein>
<dbReference type="Proteomes" id="UP000239001">
    <property type="component" value="Unassembled WGS sequence"/>
</dbReference>
<evidence type="ECO:0000259" key="1">
    <source>
        <dbReference type="SMART" id="SM00460"/>
    </source>
</evidence>
<dbReference type="OrthoDB" id="9787782at2"/>
<dbReference type="InterPro" id="IPR002931">
    <property type="entry name" value="Transglutaminase-like"/>
</dbReference>
<sequence>MRYLINHTTVYTYDKPVFPHPHLIRLRPRSDGWQKLHDFSYVITPEPTGISEIIDLDGNACLRVWFKQETEQLKIEINSDIETFKTNPFDFLYEPWALKVPIDYPSSLLKQLQPYLTPYNNLPDPISIYLAQEFLHEVDGKTSDFLFKLMDEIYRNCTQVARHSEDLWSPTIIWTKKQGACRDFVALFMDICRSVGLATRFVSGYQEGDPDTEEFDLHAWVEVYLPGGGWRSYDPTHGLLVSDRHIALVSSANPSYTSPIIGSVTPVAHSKMQAKIRIEKIS</sequence>
<comment type="caution">
    <text evidence="2">The sequence shown here is derived from an EMBL/GenBank/DDBJ whole genome shotgun (WGS) entry which is preliminary data.</text>
</comment>
<dbReference type="PANTHER" id="PTHR33490:SF1">
    <property type="entry name" value="SLL1233 PROTEIN"/>
    <property type="match status" value="1"/>
</dbReference>
<dbReference type="PANTHER" id="PTHR33490">
    <property type="entry name" value="BLR5614 PROTEIN-RELATED"/>
    <property type="match status" value="1"/>
</dbReference>
<dbReference type="InterPro" id="IPR013589">
    <property type="entry name" value="Bac_transglu_N"/>
</dbReference>
<reference evidence="2 3" key="1">
    <citation type="submission" date="2018-03" db="EMBL/GenBank/DDBJ databases">
        <title>The ancient ancestry and fast evolution of plastids.</title>
        <authorList>
            <person name="Moore K.R."/>
            <person name="Magnabosco C."/>
            <person name="Momper L."/>
            <person name="Gold D.A."/>
            <person name="Bosak T."/>
            <person name="Fournier G.P."/>
        </authorList>
    </citation>
    <scope>NUCLEOTIDE SEQUENCE [LARGE SCALE GENOMIC DNA]</scope>
    <source>
        <strain evidence="2 3">CCALA 016</strain>
    </source>
</reference>
<dbReference type="RefSeq" id="WP_106458246.1">
    <property type="nucleotide sequence ID" value="NZ_PXOH01000022.1"/>
</dbReference>